<dbReference type="GO" id="GO:0006357">
    <property type="term" value="P:regulation of transcription by RNA polymerase II"/>
    <property type="evidence" value="ECO:0007669"/>
    <property type="project" value="InterPro"/>
</dbReference>
<dbReference type="OrthoDB" id="5876177at2759"/>
<organism evidence="3 4">
    <name type="scientific">Meloidogyne enterolobii</name>
    <name type="common">Root-knot nematode worm</name>
    <name type="synonym">Meloidogyne mayaguensis</name>
    <dbReference type="NCBI Taxonomy" id="390850"/>
    <lineage>
        <taxon>Eukaryota</taxon>
        <taxon>Metazoa</taxon>
        <taxon>Ecdysozoa</taxon>
        <taxon>Nematoda</taxon>
        <taxon>Chromadorea</taxon>
        <taxon>Rhabditida</taxon>
        <taxon>Tylenchina</taxon>
        <taxon>Tylenchomorpha</taxon>
        <taxon>Tylenchoidea</taxon>
        <taxon>Meloidogynidae</taxon>
        <taxon>Meloidogyninae</taxon>
        <taxon>Meloidogyne</taxon>
    </lineage>
</organism>
<name>A0A6V7WDW0_MELEN</name>
<dbReference type="PANTHER" id="PTHR12809:SF2">
    <property type="entry name" value="MEDIATOR OF RNA POLYMERASE II TRANSCRIPTION SUBUNIT 14"/>
    <property type="match status" value="1"/>
</dbReference>
<feature type="domain" description="Mediator of RNA polymerase II transcription subunit 14 RM6" evidence="2">
    <location>
        <begin position="252"/>
        <end position="310"/>
    </location>
</feature>
<evidence type="ECO:0000313" key="3">
    <source>
        <dbReference type="EMBL" id="CAD2185186.1"/>
    </source>
</evidence>
<evidence type="ECO:0000259" key="2">
    <source>
        <dbReference type="Pfam" id="PF22984"/>
    </source>
</evidence>
<gene>
    <name evidence="3" type="ORF">MENT_LOCUS37593</name>
</gene>
<evidence type="ECO:0000313" key="4">
    <source>
        <dbReference type="Proteomes" id="UP000580250"/>
    </source>
</evidence>
<evidence type="ECO:0000256" key="1">
    <source>
        <dbReference type="SAM" id="MobiDB-lite"/>
    </source>
</evidence>
<proteinExistence type="predicted"/>
<dbReference type="Pfam" id="PF22984">
    <property type="entry name" value="RM6_Med14"/>
    <property type="match status" value="1"/>
</dbReference>
<feature type="compositionally biased region" description="Acidic residues" evidence="1">
    <location>
        <begin position="50"/>
        <end position="65"/>
    </location>
</feature>
<dbReference type="AlphaFoldDB" id="A0A6V7WDW0"/>
<feature type="compositionally biased region" description="Basic and acidic residues" evidence="1">
    <location>
        <begin position="19"/>
        <end position="49"/>
    </location>
</feature>
<dbReference type="GO" id="GO:0016592">
    <property type="term" value="C:mediator complex"/>
    <property type="evidence" value="ECO:0007669"/>
    <property type="project" value="InterPro"/>
</dbReference>
<dbReference type="PANTHER" id="PTHR12809">
    <property type="entry name" value="MEDIATOR COMPLEX SUBUNIT"/>
    <property type="match status" value="1"/>
</dbReference>
<dbReference type="InterPro" id="IPR055114">
    <property type="entry name" value="Med14_RM6"/>
</dbReference>
<reference evidence="3 4" key="1">
    <citation type="submission" date="2020-08" db="EMBL/GenBank/DDBJ databases">
        <authorList>
            <person name="Koutsovoulos G."/>
            <person name="Danchin GJ E."/>
        </authorList>
    </citation>
    <scope>NUCLEOTIDE SEQUENCE [LARGE SCALE GENOMIC DNA]</scope>
</reference>
<dbReference type="GO" id="GO:0003712">
    <property type="term" value="F:transcription coregulator activity"/>
    <property type="evidence" value="ECO:0007669"/>
    <property type="project" value="InterPro"/>
</dbReference>
<protein>
    <recommendedName>
        <fullName evidence="2">Mediator of RNA polymerase II transcription subunit 14 RM6 domain-containing protein</fullName>
    </recommendedName>
</protein>
<dbReference type="Proteomes" id="UP000580250">
    <property type="component" value="Unassembled WGS sequence"/>
</dbReference>
<comment type="caution">
    <text evidence="3">The sequence shown here is derived from an EMBL/GenBank/DDBJ whole genome shotgun (WGS) entry which is preliminary data.</text>
</comment>
<dbReference type="EMBL" id="CAJEWN010000534">
    <property type="protein sequence ID" value="CAD2185186.1"/>
    <property type="molecule type" value="Genomic_DNA"/>
</dbReference>
<feature type="region of interest" description="Disordered" evidence="1">
    <location>
        <begin position="1"/>
        <end position="84"/>
    </location>
</feature>
<dbReference type="InterPro" id="IPR013947">
    <property type="entry name" value="Mediator_Med14"/>
</dbReference>
<dbReference type="GO" id="GO:0070847">
    <property type="term" value="C:core mediator complex"/>
    <property type="evidence" value="ECO:0007669"/>
    <property type="project" value="TreeGrafter"/>
</dbReference>
<accession>A0A6V7WDW0</accession>
<sequence length="502" mass="57825">MASSSTPYTFPAPNNNNNNKREAIESVDDLRNETTGKEAKSARIIKEEERDIEEEVEKNEEEEEAVVTGEQKINNEEPSQPSTSWLGTHRHLQAAVAAIDDRLLFLRICEELDARGIRYESVSTEPYVGGYLLKLMDMSSVTNKFNVDAGDFFENLKECNIRLNLPDGSSQLECTFINPPLVQDFDRTEEEVEADKQKPHTWVLNIGSQRPRDMPSQSCVIAHNIEDRLLTYCHIYTPVKRFEEAYNSFYKNYCSVRAFTYHKLVLAYGGEHRDLLFILSWRWNWRTKTGNYALCFGQAPSTNKQNGHVPQRRWNPHVLVSQLLIDRFKKERDLVWLVNYLVNSHRSLSIIHQFVKTQIRSTKINSQILGTEANFPAEMMYHLTPVDEYCIRLSYGSQISMEFLLLQDNQVAVRDCSAGSSADINYGGVTLSDFWRSFQLQNGSDEEVEQVSAAPGLAAGGKIILIFIDIIFYSNLTKKFSYFFVQFEMFLGIKNFFFLLFF</sequence>